<evidence type="ECO:0000313" key="2">
    <source>
        <dbReference type="EnsemblPlants" id="OB03G11470.1"/>
    </source>
</evidence>
<dbReference type="Proteomes" id="UP000006038">
    <property type="component" value="Chromosome 3"/>
</dbReference>
<name>J3LJC1_ORYBR</name>
<protein>
    <submittedName>
        <fullName evidence="2">Uncharacterized protein</fullName>
    </submittedName>
</protein>
<feature type="region of interest" description="Disordered" evidence="1">
    <location>
        <begin position="75"/>
        <end position="104"/>
    </location>
</feature>
<reference evidence="2" key="2">
    <citation type="submission" date="2013-04" db="UniProtKB">
        <authorList>
            <consortium name="EnsemblPlants"/>
        </authorList>
    </citation>
    <scope>IDENTIFICATION</scope>
</reference>
<proteinExistence type="predicted"/>
<dbReference type="EnsemblPlants" id="OB03G11470.1">
    <property type="protein sequence ID" value="OB03G11470.1"/>
    <property type="gene ID" value="OB03G11470"/>
</dbReference>
<dbReference type="Gramene" id="OB03G11470.1">
    <property type="protein sequence ID" value="OB03G11470.1"/>
    <property type="gene ID" value="OB03G11470"/>
</dbReference>
<dbReference type="HOGENOM" id="CLU_1311835_0_0_1"/>
<accession>J3LJC1</accession>
<organism evidence="2">
    <name type="scientific">Oryza brachyantha</name>
    <name type="common">malo sina</name>
    <dbReference type="NCBI Taxonomy" id="4533"/>
    <lineage>
        <taxon>Eukaryota</taxon>
        <taxon>Viridiplantae</taxon>
        <taxon>Streptophyta</taxon>
        <taxon>Embryophyta</taxon>
        <taxon>Tracheophyta</taxon>
        <taxon>Spermatophyta</taxon>
        <taxon>Magnoliopsida</taxon>
        <taxon>Liliopsida</taxon>
        <taxon>Poales</taxon>
        <taxon>Poaceae</taxon>
        <taxon>BOP clade</taxon>
        <taxon>Oryzoideae</taxon>
        <taxon>Oryzeae</taxon>
        <taxon>Oryzinae</taxon>
        <taxon>Oryza</taxon>
    </lineage>
</organism>
<sequence>MGVAADVGVLDEVARGRACRMRAVPRIVHWWRRRVYGGAAEGARADDLVVASAPGDCLKLAGALPLLGRRRHPGVAEGRVARQDPSVQEPNHHTAAEPGAAPEPITAEVKPKEPRRMGGRQRQELLRVQPNAPLLLPHRLSLVVGEPRGEPGQHVAVRVYDPRTITPRRLRQERAVPQLDRVAGVAVLPRLEMNHVVLPLLRAGDGSEQG</sequence>
<keyword evidence="3" id="KW-1185">Reference proteome</keyword>
<evidence type="ECO:0000256" key="1">
    <source>
        <dbReference type="SAM" id="MobiDB-lite"/>
    </source>
</evidence>
<reference evidence="2" key="1">
    <citation type="journal article" date="2013" name="Nat. Commun.">
        <title>Whole-genome sequencing of Oryza brachyantha reveals mechanisms underlying Oryza genome evolution.</title>
        <authorList>
            <person name="Chen J."/>
            <person name="Huang Q."/>
            <person name="Gao D."/>
            <person name="Wang J."/>
            <person name="Lang Y."/>
            <person name="Liu T."/>
            <person name="Li B."/>
            <person name="Bai Z."/>
            <person name="Luis Goicoechea J."/>
            <person name="Liang C."/>
            <person name="Chen C."/>
            <person name="Zhang W."/>
            <person name="Sun S."/>
            <person name="Liao Y."/>
            <person name="Zhang X."/>
            <person name="Yang L."/>
            <person name="Song C."/>
            <person name="Wang M."/>
            <person name="Shi J."/>
            <person name="Liu G."/>
            <person name="Liu J."/>
            <person name="Zhou H."/>
            <person name="Zhou W."/>
            <person name="Yu Q."/>
            <person name="An N."/>
            <person name="Chen Y."/>
            <person name="Cai Q."/>
            <person name="Wang B."/>
            <person name="Liu B."/>
            <person name="Min J."/>
            <person name="Huang Y."/>
            <person name="Wu H."/>
            <person name="Li Z."/>
            <person name="Zhang Y."/>
            <person name="Yin Y."/>
            <person name="Song W."/>
            <person name="Jiang J."/>
            <person name="Jackson S.A."/>
            <person name="Wing R.A."/>
            <person name="Wang J."/>
            <person name="Chen M."/>
        </authorList>
    </citation>
    <scope>NUCLEOTIDE SEQUENCE [LARGE SCALE GENOMIC DNA]</scope>
    <source>
        <strain evidence="2">cv. IRGC 101232</strain>
    </source>
</reference>
<evidence type="ECO:0000313" key="3">
    <source>
        <dbReference type="Proteomes" id="UP000006038"/>
    </source>
</evidence>
<dbReference type="AlphaFoldDB" id="J3LJC1"/>